<dbReference type="EMBL" id="WTVM01000019">
    <property type="protein sequence ID" value="NMG02297.1"/>
    <property type="molecule type" value="Genomic_DNA"/>
</dbReference>
<dbReference type="InterPro" id="IPR007730">
    <property type="entry name" value="SPOR-like_dom"/>
</dbReference>
<proteinExistence type="predicted"/>
<dbReference type="PROSITE" id="PS51724">
    <property type="entry name" value="SPOR"/>
    <property type="match status" value="1"/>
</dbReference>
<feature type="transmembrane region" description="Helical" evidence="2">
    <location>
        <begin position="21"/>
        <end position="42"/>
    </location>
</feature>
<protein>
    <recommendedName>
        <fullName evidence="3">SPOR domain-containing protein</fullName>
    </recommendedName>
</protein>
<feature type="domain" description="SPOR" evidence="3">
    <location>
        <begin position="236"/>
        <end position="309"/>
    </location>
</feature>
<evidence type="ECO:0000256" key="2">
    <source>
        <dbReference type="SAM" id="Phobius"/>
    </source>
</evidence>
<feature type="compositionally biased region" description="Low complexity" evidence="1">
    <location>
        <begin position="112"/>
        <end position="128"/>
    </location>
</feature>
<gene>
    <name evidence="4" type="ORF">GPA21_04850</name>
</gene>
<keyword evidence="5" id="KW-1185">Reference proteome</keyword>
<accession>A0A972FBP7</accession>
<dbReference type="PANTHER" id="PTHR38687:SF1">
    <property type="entry name" value="CELL DIVISION PROTEIN DEDD"/>
    <property type="match status" value="1"/>
</dbReference>
<evidence type="ECO:0000313" key="5">
    <source>
        <dbReference type="Proteomes" id="UP000599523"/>
    </source>
</evidence>
<comment type="caution">
    <text evidence="4">The sequence shown here is derived from an EMBL/GenBank/DDBJ whole genome shotgun (WGS) entry which is preliminary data.</text>
</comment>
<keyword evidence="2" id="KW-1133">Transmembrane helix</keyword>
<organism evidence="4 5">
    <name type="scientific">Azoarcus taiwanensis</name>
    <dbReference type="NCBI Taxonomy" id="666964"/>
    <lineage>
        <taxon>Bacteria</taxon>
        <taxon>Pseudomonadati</taxon>
        <taxon>Pseudomonadota</taxon>
        <taxon>Betaproteobacteria</taxon>
        <taxon>Rhodocyclales</taxon>
        <taxon>Zoogloeaceae</taxon>
        <taxon>Azoarcus</taxon>
    </lineage>
</organism>
<dbReference type="Gene3D" id="3.30.70.1070">
    <property type="entry name" value="Sporulation related repeat"/>
    <property type="match status" value="2"/>
</dbReference>
<keyword evidence="2" id="KW-0812">Transmembrane</keyword>
<sequence>MRIEGRDYREVLDPSRRRKALLYRAALACVVMLLLVVGLSLYDGDAPDETLPQPVERVEVTPGPVEVVPPLVERVTTEPPALPEDRPGEAGNGLDDAPVVEAGDLHEEATTEQEAQAVDQSAPDEAPAPLAPEPEPVAAQRVDPAPAPAPSRMQPAQRAAAPVASAPVAQSGYLVRLGDYANPDDVERLVAELMAAGHSARLQWRVSAGPYPTRAAALEAMRALERSHRQRGLVVQLPAGGHVVQLGVFGDAGNADGLQRRVRSWGYAVVRDARIVLGPFMERSVADGVAAELGQAQGLQSVVVAPGGR</sequence>
<dbReference type="GO" id="GO:0032506">
    <property type="term" value="P:cytokinetic process"/>
    <property type="evidence" value="ECO:0007669"/>
    <property type="project" value="TreeGrafter"/>
</dbReference>
<feature type="region of interest" description="Disordered" evidence="1">
    <location>
        <begin position="77"/>
        <end position="134"/>
    </location>
</feature>
<dbReference type="PANTHER" id="PTHR38687">
    <property type="entry name" value="CELL DIVISION PROTEIN DEDD-RELATED"/>
    <property type="match status" value="1"/>
</dbReference>
<dbReference type="Pfam" id="PF05036">
    <property type="entry name" value="SPOR"/>
    <property type="match status" value="2"/>
</dbReference>
<name>A0A972FBP7_9RHOO</name>
<dbReference type="GO" id="GO:0032153">
    <property type="term" value="C:cell division site"/>
    <property type="evidence" value="ECO:0007669"/>
    <property type="project" value="TreeGrafter"/>
</dbReference>
<dbReference type="GO" id="GO:0042834">
    <property type="term" value="F:peptidoglycan binding"/>
    <property type="evidence" value="ECO:0007669"/>
    <property type="project" value="InterPro"/>
</dbReference>
<dbReference type="InterPro" id="IPR036680">
    <property type="entry name" value="SPOR-like_sf"/>
</dbReference>
<dbReference type="RefSeq" id="WP_168987086.1">
    <property type="nucleotide sequence ID" value="NZ_CAWPHM010000110.1"/>
</dbReference>
<dbReference type="SUPFAM" id="SSF110997">
    <property type="entry name" value="Sporulation related repeat"/>
    <property type="match status" value="2"/>
</dbReference>
<evidence type="ECO:0000313" key="4">
    <source>
        <dbReference type="EMBL" id="NMG02297.1"/>
    </source>
</evidence>
<dbReference type="AlphaFoldDB" id="A0A972FBP7"/>
<dbReference type="GO" id="GO:0030428">
    <property type="term" value="C:cell septum"/>
    <property type="evidence" value="ECO:0007669"/>
    <property type="project" value="TreeGrafter"/>
</dbReference>
<dbReference type="InterPro" id="IPR052521">
    <property type="entry name" value="Cell_div_SPOR-domain"/>
</dbReference>
<reference evidence="4" key="1">
    <citation type="submission" date="2019-12" db="EMBL/GenBank/DDBJ databases">
        <title>Comparative genomics gives insights into the taxonomy of the Azoarcus-Aromatoleum group and reveals separate origins of nif in the plant-associated Azoarcus and non-plant-associated Aromatoleum sub-groups.</title>
        <authorList>
            <person name="Lafos M."/>
            <person name="Maluk M."/>
            <person name="Batista M."/>
            <person name="Junghare M."/>
            <person name="Carmona M."/>
            <person name="Faoro H."/>
            <person name="Cruz L.M."/>
            <person name="Battistoni F."/>
            <person name="De Souza E."/>
            <person name="Pedrosa F."/>
            <person name="Chen W.-M."/>
            <person name="Poole P.S."/>
            <person name="Dixon R.A."/>
            <person name="James E.K."/>
        </authorList>
    </citation>
    <scope>NUCLEOTIDE SEQUENCE</scope>
    <source>
        <strain evidence="4">NSC3</strain>
    </source>
</reference>
<evidence type="ECO:0000256" key="1">
    <source>
        <dbReference type="SAM" id="MobiDB-lite"/>
    </source>
</evidence>
<evidence type="ECO:0000259" key="3">
    <source>
        <dbReference type="PROSITE" id="PS51724"/>
    </source>
</evidence>
<dbReference type="Proteomes" id="UP000599523">
    <property type="component" value="Unassembled WGS sequence"/>
</dbReference>
<keyword evidence="2" id="KW-0472">Membrane</keyword>